<dbReference type="Gene3D" id="1.20.144.10">
    <property type="entry name" value="Phosphatidic acid phosphatase type 2/haloperoxidase"/>
    <property type="match status" value="2"/>
</dbReference>
<keyword evidence="1" id="KW-1133">Transmembrane helix</keyword>
<dbReference type="Proteomes" id="UP000282311">
    <property type="component" value="Unassembled WGS sequence"/>
</dbReference>
<dbReference type="OrthoDB" id="9789113at2"/>
<evidence type="ECO:0000313" key="3">
    <source>
        <dbReference type="EMBL" id="RKN82012.1"/>
    </source>
</evidence>
<dbReference type="Pfam" id="PF01569">
    <property type="entry name" value="PAP2"/>
    <property type="match status" value="1"/>
</dbReference>
<feature type="transmembrane region" description="Helical" evidence="1">
    <location>
        <begin position="196"/>
        <end position="217"/>
    </location>
</feature>
<organism evidence="3 4">
    <name type="scientific">Paenibacillus ginsengarvi</name>
    <dbReference type="NCBI Taxonomy" id="400777"/>
    <lineage>
        <taxon>Bacteria</taxon>
        <taxon>Bacillati</taxon>
        <taxon>Bacillota</taxon>
        <taxon>Bacilli</taxon>
        <taxon>Bacillales</taxon>
        <taxon>Paenibacillaceae</taxon>
        <taxon>Paenibacillus</taxon>
    </lineage>
</organism>
<comment type="caution">
    <text evidence="3">The sequence shown here is derived from an EMBL/GenBank/DDBJ whole genome shotgun (WGS) entry which is preliminary data.</text>
</comment>
<dbReference type="InterPro" id="IPR000326">
    <property type="entry name" value="PAP2/HPO"/>
</dbReference>
<dbReference type="InterPro" id="IPR036938">
    <property type="entry name" value="PAP2/HPO_sf"/>
</dbReference>
<feature type="transmembrane region" description="Helical" evidence="1">
    <location>
        <begin position="168"/>
        <end position="190"/>
    </location>
</feature>
<keyword evidence="1" id="KW-0812">Transmembrane</keyword>
<protein>
    <submittedName>
        <fullName evidence="3">Phosphatase PAP2 family protein</fullName>
    </submittedName>
</protein>
<feature type="transmembrane region" description="Helical" evidence="1">
    <location>
        <begin position="136"/>
        <end position="156"/>
    </location>
</feature>
<dbReference type="AlphaFoldDB" id="A0A3B0C7M8"/>
<dbReference type="SUPFAM" id="SSF48317">
    <property type="entry name" value="Acid phosphatase/Vanadium-dependent haloperoxidase"/>
    <property type="match status" value="1"/>
</dbReference>
<feature type="transmembrane region" description="Helical" evidence="1">
    <location>
        <begin position="21"/>
        <end position="39"/>
    </location>
</feature>
<evidence type="ECO:0000313" key="4">
    <source>
        <dbReference type="Proteomes" id="UP000282311"/>
    </source>
</evidence>
<feature type="domain" description="Phosphatidic acid phosphatase type 2/haloperoxidase" evidence="2">
    <location>
        <begin position="97"/>
        <end position="211"/>
    </location>
</feature>
<dbReference type="PANTHER" id="PTHR14969:SF13">
    <property type="entry name" value="AT30094P"/>
    <property type="match status" value="1"/>
</dbReference>
<sequence length="233" mass="25946">MGTRKKGRFLRKSPRNRYYPLYFGLPLLLGFGALAFAATRNPASSLDLSVASFVQSFESPSLTKVMELFTVLGSAKVSALVALLSIVLLYVVLRHRLELVFLCCVVGGSAVMNQLMKIVFHRERPSVHRLIEETGFSFPSGHTMGAIALYGALAFLLWRHIRTRIGRVLLIITSCAIIGMIGISRIYLGVHYPSDVLAGLLASGFWFSFMVYQYQLYMERRTGKMSIGRGNTP</sequence>
<reference evidence="3 4" key="1">
    <citation type="journal article" date="2007" name="Int. J. Syst. Evol. Microbiol.">
        <title>Paenibacillus ginsengarvi sp. nov., isolated from soil from ginseng cultivation.</title>
        <authorList>
            <person name="Yoon M.H."/>
            <person name="Ten L.N."/>
            <person name="Im W.T."/>
        </authorList>
    </citation>
    <scope>NUCLEOTIDE SEQUENCE [LARGE SCALE GENOMIC DNA]</scope>
    <source>
        <strain evidence="3 4">KCTC 13059</strain>
    </source>
</reference>
<accession>A0A3B0C7M8</accession>
<gene>
    <name evidence="3" type="ORF">D7M11_18740</name>
</gene>
<dbReference type="CDD" id="cd03392">
    <property type="entry name" value="PAP2_like_2"/>
    <property type="match status" value="1"/>
</dbReference>
<feature type="transmembrane region" description="Helical" evidence="1">
    <location>
        <begin position="68"/>
        <end position="92"/>
    </location>
</feature>
<dbReference type="SMART" id="SM00014">
    <property type="entry name" value="acidPPc"/>
    <property type="match status" value="1"/>
</dbReference>
<keyword evidence="1" id="KW-0472">Membrane</keyword>
<evidence type="ECO:0000256" key="1">
    <source>
        <dbReference type="SAM" id="Phobius"/>
    </source>
</evidence>
<feature type="transmembrane region" description="Helical" evidence="1">
    <location>
        <begin position="99"/>
        <end position="116"/>
    </location>
</feature>
<proteinExistence type="predicted"/>
<dbReference type="PANTHER" id="PTHR14969">
    <property type="entry name" value="SPHINGOSINE-1-PHOSPHATE PHOSPHOHYDROLASE"/>
    <property type="match status" value="1"/>
</dbReference>
<name>A0A3B0C7M8_9BACL</name>
<dbReference type="EMBL" id="RBAH01000013">
    <property type="protein sequence ID" value="RKN82012.1"/>
    <property type="molecule type" value="Genomic_DNA"/>
</dbReference>
<keyword evidence="4" id="KW-1185">Reference proteome</keyword>
<evidence type="ECO:0000259" key="2">
    <source>
        <dbReference type="SMART" id="SM00014"/>
    </source>
</evidence>